<reference evidence="1" key="1">
    <citation type="submission" date="2018-05" db="EMBL/GenBank/DDBJ databases">
        <authorList>
            <person name="Lanie J.A."/>
            <person name="Ng W.-L."/>
            <person name="Kazmierczak K.M."/>
            <person name="Andrzejewski T.M."/>
            <person name="Davidsen T.M."/>
            <person name="Wayne K.J."/>
            <person name="Tettelin H."/>
            <person name="Glass J.I."/>
            <person name="Rusch D."/>
            <person name="Podicherti R."/>
            <person name="Tsui H.-C.T."/>
            <person name="Winkler M.E."/>
        </authorList>
    </citation>
    <scope>NUCLEOTIDE SEQUENCE</scope>
</reference>
<feature type="non-terminal residue" evidence="1">
    <location>
        <position position="53"/>
    </location>
</feature>
<proteinExistence type="predicted"/>
<dbReference type="AlphaFoldDB" id="A0A382ZDL6"/>
<accession>A0A382ZDL6</accession>
<evidence type="ECO:0000313" key="1">
    <source>
        <dbReference type="EMBL" id="SVD93562.1"/>
    </source>
</evidence>
<sequence length="53" mass="5823">MFHSIFSVLLMIFSIIACSPFHAAAQVGSSSHRTAWGAPNLQGVWDFRSLTPM</sequence>
<dbReference type="EMBL" id="UINC01183029">
    <property type="protein sequence ID" value="SVD93562.1"/>
    <property type="molecule type" value="Genomic_DNA"/>
</dbReference>
<gene>
    <name evidence="1" type="ORF">METZ01_LOCUS446416</name>
</gene>
<organism evidence="1">
    <name type="scientific">marine metagenome</name>
    <dbReference type="NCBI Taxonomy" id="408172"/>
    <lineage>
        <taxon>unclassified sequences</taxon>
        <taxon>metagenomes</taxon>
        <taxon>ecological metagenomes</taxon>
    </lineage>
</organism>
<protein>
    <submittedName>
        <fullName evidence="1">Uncharacterized protein</fullName>
    </submittedName>
</protein>
<name>A0A382ZDL6_9ZZZZ</name>